<dbReference type="PANTHER" id="PTHR32063">
    <property type="match status" value="1"/>
</dbReference>
<feature type="transmembrane region" description="Helical" evidence="1">
    <location>
        <begin position="960"/>
        <end position="981"/>
    </location>
</feature>
<dbReference type="PRINTS" id="PR00702">
    <property type="entry name" value="ACRIFLAVINRP"/>
</dbReference>
<keyword evidence="3" id="KW-1185">Reference proteome</keyword>
<dbReference type="Gene3D" id="3.30.2090.10">
    <property type="entry name" value="Multidrug efflux transporter AcrB TolC docking domain, DN and DC subdomains"/>
    <property type="match status" value="2"/>
</dbReference>
<feature type="transmembrane region" description="Helical" evidence="1">
    <location>
        <begin position="360"/>
        <end position="381"/>
    </location>
</feature>
<feature type="transmembrane region" description="Helical" evidence="1">
    <location>
        <begin position="431"/>
        <end position="451"/>
    </location>
</feature>
<evidence type="ECO:0000256" key="1">
    <source>
        <dbReference type="SAM" id="Phobius"/>
    </source>
</evidence>
<dbReference type="Gene3D" id="3.30.70.1430">
    <property type="entry name" value="Multidrug efflux transporter AcrB pore domain"/>
    <property type="match status" value="2"/>
</dbReference>
<proteinExistence type="predicted"/>
<feature type="transmembrane region" description="Helical" evidence="1">
    <location>
        <begin position="889"/>
        <end position="909"/>
    </location>
</feature>
<dbReference type="PANTHER" id="PTHR32063:SF78">
    <property type="entry name" value="ACRB_ACRD_ACRF FAMILY PROTEIN"/>
    <property type="match status" value="1"/>
</dbReference>
<reference evidence="2 3" key="1">
    <citation type="submission" date="2022-11" db="EMBL/GenBank/DDBJ databases">
        <authorList>
            <person name="Siebert D."/>
            <person name="Busche T."/>
            <person name="Saydam E."/>
            <person name="Kalinowski J."/>
            <person name="Ruckert C."/>
            <person name="Blombach B."/>
        </authorList>
    </citation>
    <scope>NUCLEOTIDE SEQUENCE [LARGE SCALE GENOMIC DNA]</scope>
    <source>
        <strain evidence="2 3">DSM 1083</strain>
    </source>
</reference>
<evidence type="ECO:0000313" key="3">
    <source>
        <dbReference type="Proteomes" id="UP001213907"/>
    </source>
</evidence>
<dbReference type="Pfam" id="PF00873">
    <property type="entry name" value="ACR_tran"/>
    <property type="match status" value="1"/>
</dbReference>
<dbReference type="SUPFAM" id="SSF82866">
    <property type="entry name" value="Multidrug efflux transporter AcrB transmembrane domain"/>
    <property type="match status" value="2"/>
</dbReference>
<organism evidence="2 3">
    <name type="scientific">Afipia carboxydohydrogena</name>
    <name type="common">Pseudomonas carboxydohydrogena</name>
    <dbReference type="NCBI Taxonomy" id="290"/>
    <lineage>
        <taxon>Bacteria</taxon>
        <taxon>Pseudomonadati</taxon>
        <taxon>Pseudomonadota</taxon>
        <taxon>Alphaproteobacteria</taxon>
        <taxon>Hyphomicrobiales</taxon>
        <taxon>Nitrobacteraceae</taxon>
        <taxon>Afipia</taxon>
    </lineage>
</organism>
<keyword evidence="1" id="KW-0812">Transmembrane</keyword>
<keyword evidence="1" id="KW-0472">Membrane</keyword>
<feature type="transmembrane region" description="Helical" evidence="1">
    <location>
        <begin position="915"/>
        <end position="940"/>
    </location>
</feature>
<feature type="transmembrane region" description="Helical" evidence="1">
    <location>
        <begin position="993"/>
        <end position="1019"/>
    </location>
</feature>
<feature type="transmembrane region" description="Helical" evidence="1">
    <location>
        <begin position="865"/>
        <end position="882"/>
    </location>
</feature>
<dbReference type="Proteomes" id="UP001213907">
    <property type="component" value="Chromosome"/>
</dbReference>
<dbReference type="SUPFAM" id="SSF82693">
    <property type="entry name" value="Multidrug efflux transporter AcrB pore domain, PN1, PN2, PC1 and PC2 subdomains"/>
    <property type="match status" value="3"/>
</dbReference>
<gene>
    <name evidence="2" type="ORF">AFIC_001766</name>
</gene>
<dbReference type="EMBL" id="CP113162">
    <property type="protein sequence ID" value="WEF50237.1"/>
    <property type="molecule type" value="Genomic_DNA"/>
</dbReference>
<dbReference type="InterPro" id="IPR001036">
    <property type="entry name" value="Acrflvin-R"/>
</dbReference>
<dbReference type="Gene3D" id="3.30.70.1440">
    <property type="entry name" value="Multidrug efflux transporter AcrB pore domain"/>
    <property type="match status" value="1"/>
</dbReference>
<evidence type="ECO:0000313" key="2">
    <source>
        <dbReference type="EMBL" id="WEF50237.1"/>
    </source>
</evidence>
<dbReference type="Gene3D" id="1.20.1640.10">
    <property type="entry name" value="Multidrug efflux transporter AcrB transmembrane domain"/>
    <property type="match status" value="2"/>
</dbReference>
<feature type="transmembrane region" description="Helical" evidence="1">
    <location>
        <begin position="463"/>
        <end position="482"/>
    </location>
</feature>
<protein>
    <submittedName>
        <fullName evidence="2">Efflux RND transporter permease subunit</fullName>
    </submittedName>
</protein>
<dbReference type="SUPFAM" id="SSF82714">
    <property type="entry name" value="Multidrug efflux transporter AcrB TolC docking domain, DN and DC subdomains"/>
    <property type="match status" value="2"/>
</dbReference>
<feature type="transmembrane region" description="Helical" evidence="1">
    <location>
        <begin position="334"/>
        <end position="353"/>
    </location>
</feature>
<dbReference type="Gene3D" id="3.30.70.1320">
    <property type="entry name" value="Multidrug efflux transporter AcrB pore domain like"/>
    <property type="match status" value="1"/>
</dbReference>
<feature type="transmembrane region" description="Helical" evidence="1">
    <location>
        <begin position="529"/>
        <end position="548"/>
    </location>
</feature>
<accession>A0ABY8BPK7</accession>
<keyword evidence="1" id="KW-1133">Transmembrane helix</keyword>
<dbReference type="RefSeq" id="WP_275245883.1">
    <property type="nucleotide sequence ID" value="NZ_BAABDX010000002.1"/>
</dbReference>
<name>A0ABY8BPK7_AFICR</name>
<sequence length="1049" mass="112157">MSVSEPFIRRPIATSLLGLALLIGGALGYWSLPVSSLPQVDFPTVQVTTQLPGASPDVAASLITAPLERQLGQIPSLSSMTSTSSFGVSQISLQFDLNRDIDGATQDVQAAINAANGVLPKNLPYPPTYAKVNPADAPVMTLALTSDTISVRAMSDLADSLMAQRLAQISGVGRVSVLGGLKPAVRVQADLARLAAYGLGMEDLRTAIVGANVSGPKGSLDGKQQSYTIAANDQLSTADQYRDVVIAYRNNAPVTVGDVSQLIDGLENDKTGGWYKNKPAVIIEIQRQPGANVIDVVQQIRAEIPKLQQAIPAGVNLTIVSDRTVTIRASVHDVQFTLILSVILVTLVVLLFLRSIRATIIAGVALPLSLITSFGIMWFAGFSLDNLSLMALTIGTGFVVDDAIVMIENIVRHMEGGETAMEAALRGAREIGFTVISLTVSLIAVFIPLLFMSGLVGRMFREFALTLTIAVVTSAIVSLTLTPMMCSRLLKRHGEEWEIPGLRAISDFIDRTVEFYHRTLLVVLRHQRLTLVVTLLTVVATTVLYMIAPKGFLPLQDTASIVAVTEAGQDVSFAEMQNRQTAVAKIIEADADVTGLVSTIGAGSVNPTPNVGRITINLKPRDERKADVSGVIERLKQRVASIPGISVYFQPVQDIQISTKSSRSQYQYTLTGTDRDEVVKWSNALVQEMRRNSLFRDVSSEAQEGGLRAALSVDRQRAGQLGVSLQAVNDTLNDAFSQRQISTIYGQANQYRVVLEAMPEDQRDPNILSKLYVPGAASTTGAGTSQVPISAVATLTRTTAPLSISHQAQFPAVSLSFNLAPGEALGDAVNALHKIEKQIGMPGNITGLYSGDAAEFSRSLSGQPWLILAAIVTIYIVLGVLYESYIHPITILSTLPSAGVGAILALILTGQDLSVIGLIGIILLMGIVKKNAIMMIDFALEAERHEGRTPYDAIVQACLLRFRPIMMTTLAALFGALPLALETGTGSELRFPLGVSIIGGLIVSQILTLYTTPVIYLALDRINRRLESAVPPADNYPSPPVAGATEGMQ</sequence>
<feature type="transmembrane region" description="Helical" evidence="1">
    <location>
        <begin position="387"/>
        <end position="411"/>
    </location>
</feature>
<dbReference type="InterPro" id="IPR027463">
    <property type="entry name" value="AcrB_DN_DC_subdom"/>
</dbReference>